<name>A0A8U0ILP5_9EURY</name>
<evidence type="ECO:0000313" key="2">
    <source>
        <dbReference type="EMBL" id="UPW02057.1"/>
    </source>
</evidence>
<sequence>MKFKIEDETESTAESTEPVAPGTSNDGFCSKYDMCYFSVPDALGFLS</sequence>
<feature type="region of interest" description="Disordered" evidence="1">
    <location>
        <begin position="1"/>
        <end position="26"/>
    </location>
</feature>
<dbReference type="RefSeq" id="WP_248656444.1">
    <property type="nucleotide sequence ID" value="NZ_CP096658.1"/>
</dbReference>
<gene>
    <name evidence="2" type="ORF">M0R88_08170</name>
</gene>
<organism evidence="2 3">
    <name type="scientific">Halorussus gelatinilyticus</name>
    <dbReference type="NCBI Taxonomy" id="2937524"/>
    <lineage>
        <taxon>Archaea</taxon>
        <taxon>Methanobacteriati</taxon>
        <taxon>Methanobacteriota</taxon>
        <taxon>Stenosarchaea group</taxon>
        <taxon>Halobacteria</taxon>
        <taxon>Halobacteriales</taxon>
        <taxon>Haladaptataceae</taxon>
        <taxon>Halorussus</taxon>
    </lineage>
</organism>
<dbReference type="AlphaFoldDB" id="A0A8U0ILP5"/>
<proteinExistence type="predicted"/>
<dbReference type="Proteomes" id="UP000830434">
    <property type="component" value="Chromosome"/>
</dbReference>
<reference evidence="2" key="1">
    <citation type="submission" date="2022-04" db="EMBL/GenBank/DDBJ databases">
        <title>Diverse halophilic archaea isolated from saline environments.</title>
        <authorList>
            <person name="Cui H.-L."/>
        </authorList>
    </citation>
    <scope>NUCLEOTIDE SEQUENCE</scope>
    <source>
        <strain evidence="2">XZYJT40</strain>
    </source>
</reference>
<accession>A0A8U0ILP5</accession>
<protein>
    <submittedName>
        <fullName evidence="2">Uncharacterized protein</fullName>
    </submittedName>
</protein>
<dbReference type="EMBL" id="CP096658">
    <property type="protein sequence ID" value="UPW02057.1"/>
    <property type="molecule type" value="Genomic_DNA"/>
</dbReference>
<evidence type="ECO:0000256" key="1">
    <source>
        <dbReference type="SAM" id="MobiDB-lite"/>
    </source>
</evidence>
<dbReference type="KEGG" id="haxz:M0R88_08170"/>
<dbReference type="GeneID" id="72189823"/>
<keyword evidence="3" id="KW-1185">Reference proteome</keyword>
<evidence type="ECO:0000313" key="3">
    <source>
        <dbReference type="Proteomes" id="UP000830434"/>
    </source>
</evidence>